<evidence type="ECO:0000313" key="2">
    <source>
        <dbReference type="EMBL" id="WVZ02392.1"/>
    </source>
</evidence>
<accession>A0AAQ3N4M6</accession>
<evidence type="ECO:0000256" key="1">
    <source>
        <dbReference type="SAM" id="MobiDB-lite"/>
    </source>
</evidence>
<proteinExistence type="predicted"/>
<dbReference type="EMBL" id="CP144694">
    <property type="protein sequence ID" value="WVZ02392.1"/>
    <property type="molecule type" value="Genomic_DNA"/>
</dbReference>
<organism evidence="2 3">
    <name type="scientific">Vigna mungo</name>
    <name type="common">Black gram</name>
    <name type="synonym">Phaseolus mungo</name>
    <dbReference type="NCBI Taxonomy" id="3915"/>
    <lineage>
        <taxon>Eukaryota</taxon>
        <taxon>Viridiplantae</taxon>
        <taxon>Streptophyta</taxon>
        <taxon>Embryophyta</taxon>
        <taxon>Tracheophyta</taxon>
        <taxon>Spermatophyta</taxon>
        <taxon>Magnoliopsida</taxon>
        <taxon>eudicotyledons</taxon>
        <taxon>Gunneridae</taxon>
        <taxon>Pentapetalae</taxon>
        <taxon>rosids</taxon>
        <taxon>fabids</taxon>
        <taxon>Fabales</taxon>
        <taxon>Fabaceae</taxon>
        <taxon>Papilionoideae</taxon>
        <taxon>50 kb inversion clade</taxon>
        <taxon>NPAAA clade</taxon>
        <taxon>indigoferoid/millettioid clade</taxon>
        <taxon>Phaseoleae</taxon>
        <taxon>Vigna</taxon>
    </lineage>
</organism>
<dbReference type="Proteomes" id="UP001374535">
    <property type="component" value="Chromosome 7"/>
</dbReference>
<gene>
    <name evidence="2" type="ORF">V8G54_023198</name>
</gene>
<name>A0AAQ3N4M6_VIGMU</name>
<sequence length="143" mass="17091">MFQQFMQVNTFTNKSTEAAIRNLEMQLGQLAKRMKDKTEKQFGANTEVNPKEECKAILSVIDEGMEEKKERVEIEKREEKEEKLCEGELEKEEEKRGEKKIEKSEKLLPYPKGRERIDKERQYERFREIYKQLEITILVTEAL</sequence>
<evidence type="ECO:0000313" key="3">
    <source>
        <dbReference type="Proteomes" id="UP001374535"/>
    </source>
</evidence>
<keyword evidence="3" id="KW-1185">Reference proteome</keyword>
<reference evidence="2 3" key="1">
    <citation type="journal article" date="2023" name="Life. Sci Alliance">
        <title>Evolutionary insights into 3D genome organization and epigenetic landscape of Vigna mungo.</title>
        <authorList>
            <person name="Junaid A."/>
            <person name="Singh B."/>
            <person name="Bhatia S."/>
        </authorList>
    </citation>
    <scope>NUCLEOTIDE SEQUENCE [LARGE SCALE GENOMIC DNA]</scope>
    <source>
        <strain evidence="2">Urdbean</strain>
    </source>
</reference>
<protein>
    <submittedName>
        <fullName evidence="2">Uncharacterized protein</fullName>
    </submittedName>
</protein>
<feature type="region of interest" description="Disordered" evidence="1">
    <location>
        <begin position="83"/>
        <end position="107"/>
    </location>
</feature>
<dbReference type="AlphaFoldDB" id="A0AAQ3N4M6"/>